<dbReference type="EMBL" id="MGAV01000012">
    <property type="protein sequence ID" value="OGK55005.1"/>
    <property type="molecule type" value="Genomic_DNA"/>
</dbReference>
<proteinExistence type="predicted"/>
<feature type="transmembrane region" description="Helical" evidence="1">
    <location>
        <begin position="36"/>
        <end position="64"/>
    </location>
</feature>
<feature type="transmembrane region" description="Helical" evidence="1">
    <location>
        <begin position="6"/>
        <end position="24"/>
    </location>
</feature>
<dbReference type="AlphaFoldDB" id="A0A1F7JHC2"/>
<accession>A0A1F7JHC2</accession>
<evidence type="ECO:0000313" key="3">
    <source>
        <dbReference type="Proteomes" id="UP000177418"/>
    </source>
</evidence>
<sequence>MDIIVYIAISALIITIWHFAFNTSPKDFGLMQMIGVFALGGGIGYAMNSIEVAVLFSIILSLIFI</sequence>
<protein>
    <submittedName>
        <fullName evidence="2">Uncharacterized protein</fullName>
    </submittedName>
</protein>
<gene>
    <name evidence="2" type="ORF">A3H78_00835</name>
</gene>
<reference evidence="2 3" key="1">
    <citation type="journal article" date="2016" name="Nat. Commun.">
        <title>Thousands of microbial genomes shed light on interconnected biogeochemical processes in an aquifer system.</title>
        <authorList>
            <person name="Anantharaman K."/>
            <person name="Brown C.T."/>
            <person name="Hug L.A."/>
            <person name="Sharon I."/>
            <person name="Castelle C.J."/>
            <person name="Probst A.J."/>
            <person name="Thomas B.C."/>
            <person name="Singh A."/>
            <person name="Wilkins M.J."/>
            <person name="Karaoz U."/>
            <person name="Brodie E.L."/>
            <person name="Williams K.H."/>
            <person name="Hubbard S.S."/>
            <person name="Banfield J.F."/>
        </authorList>
    </citation>
    <scope>NUCLEOTIDE SEQUENCE [LARGE SCALE GENOMIC DNA]</scope>
</reference>
<organism evidence="2 3">
    <name type="scientific">Candidatus Roizmanbacteria bacterium RIFCSPLOWO2_02_FULL_36_11</name>
    <dbReference type="NCBI Taxonomy" id="1802071"/>
    <lineage>
        <taxon>Bacteria</taxon>
        <taxon>Candidatus Roizmaniibacteriota</taxon>
    </lineage>
</organism>
<keyword evidence="1" id="KW-1133">Transmembrane helix</keyword>
<evidence type="ECO:0000256" key="1">
    <source>
        <dbReference type="SAM" id="Phobius"/>
    </source>
</evidence>
<dbReference type="Proteomes" id="UP000177418">
    <property type="component" value="Unassembled WGS sequence"/>
</dbReference>
<evidence type="ECO:0000313" key="2">
    <source>
        <dbReference type="EMBL" id="OGK55005.1"/>
    </source>
</evidence>
<name>A0A1F7JHC2_9BACT</name>
<keyword evidence="1" id="KW-0812">Transmembrane</keyword>
<comment type="caution">
    <text evidence="2">The sequence shown here is derived from an EMBL/GenBank/DDBJ whole genome shotgun (WGS) entry which is preliminary data.</text>
</comment>
<keyword evidence="1" id="KW-0472">Membrane</keyword>